<organism evidence="2 3">
    <name type="scientific">Leptospira idonii</name>
    <dbReference type="NCBI Taxonomy" id="1193500"/>
    <lineage>
        <taxon>Bacteria</taxon>
        <taxon>Pseudomonadati</taxon>
        <taxon>Spirochaetota</taxon>
        <taxon>Spirochaetia</taxon>
        <taxon>Leptospirales</taxon>
        <taxon>Leptospiraceae</taxon>
        <taxon>Leptospira</taxon>
    </lineage>
</organism>
<comment type="caution">
    <text evidence="2">The sequence shown here is derived from an EMBL/GenBank/DDBJ whole genome shotgun (WGS) entry which is preliminary data.</text>
</comment>
<accession>A0A4R9M011</accession>
<gene>
    <name evidence="2" type="ORF">EHS15_14275</name>
</gene>
<proteinExistence type="predicted"/>
<evidence type="ECO:0000256" key="1">
    <source>
        <dbReference type="SAM" id="Phobius"/>
    </source>
</evidence>
<protein>
    <recommendedName>
        <fullName evidence="4">General secretion pathway protein GspM</fullName>
    </recommendedName>
</protein>
<name>A0A4R9M011_9LEPT</name>
<keyword evidence="1" id="KW-1133">Transmembrane helix</keyword>
<dbReference type="RefSeq" id="WP_135761232.1">
    <property type="nucleotide sequence ID" value="NZ_RQHW01000047.1"/>
</dbReference>
<keyword evidence="1" id="KW-0812">Transmembrane</keyword>
<evidence type="ECO:0000313" key="3">
    <source>
        <dbReference type="Proteomes" id="UP000298058"/>
    </source>
</evidence>
<dbReference type="Proteomes" id="UP000298058">
    <property type="component" value="Unassembled WGS sequence"/>
</dbReference>
<keyword evidence="3" id="KW-1185">Reference proteome</keyword>
<feature type="transmembrane region" description="Helical" evidence="1">
    <location>
        <begin position="12"/>
        <end position="33"/>
    </location>
</feature>
<dbReference type="AlphaFoldDB" id="A0A4R9M011"/>
<evidence type="ECO:0008006" key="4">
    <source>
        <dbReference type="Google" id="ProtNLM"/>
    </source>
</evidence>
<dbReference type="OrthoDB" id="337786at2"/>
<sequence>MFDRLNDRERLFVFGGVFIVVGLLVYTVFALLADFRNKLTTEIYETGSQAVQLDRIIREYNYLRSLQTTGGEEDVSVMYSKLEQILVRYNLKDKVQTMKDSTNSVEGKKDYNRIQIDVSFRSVLLQDVIKLIYDIEKNKQLLGKVDRFTFRKPFAEKEIYDVDLRVSSYYRSAKKGK</sequence>
<keyword evidence="1" id="KW-0472">Membrane</keyword>
<evidence type="ECO:0000313" key="2">
    <source>
        <dbReference type="EMBL" id="TGN18549.1"/>
    </source>
</evidence>
<dbReference type="EMBL" id="RQHW01000047">
    <property type="protein sequence ID" value="TGN18549.1"/>
    <property type="molecule type" value="Genomic_DNA"/>
</dbReference>
<reference evidence="2" key="1">
    <citation type="journal article" date="2019" name="PLoS Negl. Trop. Dis.">
        <title>Revisiting the worldwide diversity of Leptospira species in the environment.</title>
        <authorList>
            <person name="Vincent A.T."/>
            <person name="Schiettekatte O."/>
            <person name="Bourhy P."/>
            <person name="Veyrier F.J."/>
            <person name="Picardeau M."/>
        </authorList>
    </citation>
    <scope>NUCLEOTIDE SEQUENCE [LARGE SCALE GENOMIC DNA]</scope>
    <source>
        <strain evidence="2">201300427</strain>
    </source>
</reference>